<dbReference type="InterPro" id="IPR004119">
    <property type="entry name" value="EcKL"/>
</dbReference>
<name>A0ABV3FN64_9NOCA</name>
<dbReference type="InterPro" id="IPR052961">
    <property type="entry name" value="Oxido-Kinase-like_Enzymes"/>
</dbReference>
<proteinExistence type="predicted"/>
<protein>
    <submittedName>
        <fullName evidence="1">Phosphotransferase</fullName>
    </submittedName>
</protein>
<dbReference type="Proteomes" id="UP001551695">
    <property type="component" value="Unassembled WGS sequence"/>
</dbReference>
<dbReference type="SUPFAM" id="SSF56112">
    <property type="entry name" value="Protein kinase-like (PK-like)"/>
    <property type="match status" value="1"/>
</dbReference>
<accession>A0ABV3FN64</accession>
<dbReference type="EMBL" id="JBFAKC010000002">
    <property type="protein sequence ID" value="MEV0706867.1"/>
    <property type="molecule type" value="Genomic_DNA"/>
</dbReference>
<dbReference type="PANTHER" id="PTHR23020:SF41">
    <property type="entry name" value="AMINOGLYCOSIDE PHOSPHOTRANSFERASE DOMAIN-CONTAINING PROTEIN"/>
    <property type="match status" value="1"/>
</dbReference>
<reference evidence="1 2" key="1">
    <citation type="submission" date="2024-06" db="EMBL/GenBank/DDBJ databases">
        <title>The Natural Products Discovery Center: Release of the First 8490 Sequenced Strains for Exploring Actinobacteria Biosynthetic Diversity.</title>
        <authorList>
            <person name="Kalkreuter E."/>
            <person name="Kautsar S.A."/>
            <person name="Yang D."/>
            <person name="Bader C.D."/>
            <person name="Teijaro C.N."/>
            <person name="Fluegel L."/>
            <person name="Davis C.M."/>
            <person name="Simpson J.R."/>
            <person name="Lauterbach L."/>
            <person name="Steele A.D."/>
            <person name="Gui C."/>
            <person name="Meng S."/>
            <person name="Li G."/>
            <person name="Viehrig K."/>
            <person name="Ye F."/>
            <person name="Su P."/>
            <person name="Kiefer A.F."/>
            <person name="Nichols A."/>
            <person name="Cepeda A.J."/>
            <person name="Yan W."/>
            <person name="Fan B."/>
            <person name="Jiang Y."/>
            <person name="Adhikari A."/>
            <person name="Zheng C.-J."/>
            <person name="Schuster L."/>
            <person name="Cowan T.M."/>
            <person name="Smanski M.J."/>
            <person name="Chevrette M.G."/>
            <person name="De Carvalho L.P.S."/>
            <person name="Shen B."/>
        </authorList>
    </citation>
    <scope>NUCLEOTIDE SEQUENCE [LARGE SCALE GENOMIC DNA]</scope>
    <source>
        <strain evidence="1 2">NPDC050403</strain>
    </source>
</reference>
<dbReference type="InterPro" id="IPR011009">
    <property type="entry name" value="Kinase-like_dom_sf"/>
</dbReference>
<dbReference type="Pfam" id="PF02958">
    <property type="entry name" value="EcKL"/>
    <property type="match status" value="1"/>
</dbReference>
<dbReference type="PANTHER" id="PTHR23020">
    <property type="entry name" value="UNCHARACTERIZED NUCLEAR HORMONE RECEPTOR-RELATED"/>
    <property type="match status" value="1"/>
</dbReference>
<evidence type="ECO:0000313" key="2">
    <source>
        <dbReference type="Proteomes" id="UP001551695"/>
    </source>
</evidence>
<gene>
    <name evidence="1" type="ORF">AB0I48_04820</name>
</gene>
<comment type="caution">
    <text evidence="1">The sequence shown here is derived from an EMBL/GenBank/DDBJ whole genome shotgun (WGS) entry which is preliminary data.</text>
</comment>
<keyword evidence="2" id="KW-1185">Reference proteome</keyword>
<dbReference type="RefSeq" id="WP_357780326.1">
    <property type="nucleotide sequence ID" value="NZ_JBFAKC010000002.1"/>
</dbReference>
<evidence type="ECO:0000313" key="1">
    <source>
        <dbReference type="EMBL" id="MEV0706867.1"/>
    </source>
</evidence>
<organism evidence="1 2">
    <name type="scientific">Nocardia aurea</name>
    <dbReference type="NCBI Taxonomy" id="2144174"/>
    <lineage>
        <taxon>Bacteria</taxon>
        <taxon>Bacillati</taxon>
        <taxon>Actinomycetota</taxon>
        <taxon>Actinomycetes</taxon>
        <taxon>Mycobacteriales</taxon>
        <taxon>Nocardiaceae</taxon>
        <taxon>Nocardia</taxon>
    </lineage>
</organism>
<sequence>MNAPVTIPRHPSEVTGAWLSAALSTAENPVTIGDVDVHAVGTGQTGATYRLTPTYLSDPGTLPETFVIKLPVLDDSVRAGVVLGYISEVAFYAKAAGGLHVPTPRCYYSDINEDGSEFALLLADMNPAVQGDQLAGCGAHDAQLAVTALAGLHGPSWCDPRWLELTECAMPKPGDAAASGGLGQIAEMGVGIVLDKIGDQLDAAERETLTAAMGLVTPWLLHDRDRFSLMHGDYRLDNLLFDPAADAVSVVDWQTMGVGLPARDLAYFLGTSLLPDARREHEADLVHRYHDALGKYGITGYDRETCWQDYRFGMLQVPLIATLGCAFASTTERGDEMMVVMLRRGCEAIRDLGTLDLIESPTG</sequence>
<dbReference type="Gene3D" id="3.90.1200.10">
    <property type="match status" value="1"/>
</dbReference>